<dbReference type="GO" id="GO:0016020">
    <property type="term" value="C:membrane"/>
    <property type="evidence" value="ECO:0007669"/>
    <property type="project" value="UniProtKB-SubCell"/>
</dbReference>
<keyword evidence="2 5" id="KW-0812">Transmembrane</keyword>
<keyword evidence="3 5" id="KW-1133">Transmembrane helix</keyword>
<evidence type="ECO:0000256" key="2">
    <source>
        <dbReference type="ARBA" id="ARBA00022692"/>
    </source>
</evidence>
<evidence type="ECO:0000256" key="4">
    <source>
        <dbReference type="ARBA" id="ARBA00023136"/>
    </source>
</evidence>
<gene>
    <name evidence="6" type="ORF">GCM10008171_01390</name>
</gene>
<evidence type="ECO:0000313" key="6">
    <source>
        <dbReference type="EMBL" id="GLK74886.1"/>
    </source>
</evidence>
<feature type="transmembrane region" description="Helical" evidence="5">
    <location>
        <begin position="50"/>
        <end position="69"/>
    </location>
</feature>
<sequence length="168" mass="16965">MTAAFSPARPRLAVLALAVAVTGAAAIGGALAFEHGFGYVPCMLCLWQRWPYYLGLPLALAAALLAKAGHPGAARAALGLTALLFAVGAGLGLYHAGVEWSFWPGPASCAGANAAPSSVGGLMESMRGTRIVPCDSAAWRFLGLSLAGYNALIAAALAGLSLWGARRG</sequence>
<evidence type="ECO:0000313" key="7">
    <source>
        <dbReference type="Proteomes" id="UP001143364"/>
    </source>
</evidence>
<proteinExistence type="predicted"/>
<evidence type="ECO:0000256" key="1">
    <source>
        <dbReference type="ARBA" id="ARBA00004141"/>
    </source>
</evidence>
<dbReference type="Gene3D" id="1.20.1550.10">
    <property type="entry name" value="DsbB-like"/>
    <property type="match status" value="1"/>
</dbReference>
<keyword evidence="7" id="KW-1185">Reference proteome</keyword>
<dbReference type="InterPro" id="IPR024199">
    <property type="entry name" value="Uncharacterised_DsbB"/>
</dbReference>
<reference evidence="6" key="2">
    <citation type="submission" date="2023-01" db="EMBL/GenBank/DDBJ databases">
        <authorList>
            <person name="Sun Q."/>
            <person name="Evtushenko L."/>
        </authorList>
    </citation>
    <scope>NUCLEOTIDE SEQUENCE</scope>
    <source>
        <strain evidence="6">VKM B-2555</strain>
    </source>
</reference>
<evidence type="ECO:0000256" key="5">
    <source>
        <dbReference type="SAM" id="Phobius"/>
    </source>
</evidence>
<dbReference type="GO" id="GO:0015035">
    <property type="term" value="F:protein-disulfide reductase activity"/>
    <property type="evidence" value="ECO:0007669"/>
    <property type="project" value="InterPro"/>
</dbReference>
<dbReference type="InterPro" id="IPR003752">
    <property type="entry name" value="DiS_bond_form_DsbB/BdbC"/>
</dbReference>
<comment type="caution">
    <text evidence="6">The sequence shown here is derived from an EMBL/GenBank/DDBJ whole genome shotgun (WGS) entry which is preliminary data.</text>
</comment>
<dbReference type="AlphaFoldDB" id="A0A9W6JED3"/>
<reference evidence="6" key="1">
    <citation type="journal article" date="2014" name="Int. J. Syst. Evol. Microbiol.">
        <title>Complete genome sequence of Corynebacterium casei LMG S-19264T (=DSM 44701T), isolated from a smear-ripened cheese.</title>
        <authorList>
            <consortium name="US DOE Joint Genome Institute (JGI-PGF)"/>
            <person name="Walter F."/>
            <person name="Albersmeier A."/>
            <person name="Kalinowski J."/>
            <person name="Ruckert C."/>
        </authorList>
    </citation>
    <scope>NUCLEOTIDE SEQUENCE</scope>
    <source>
        <strain evidence="6">VKM B-2555</strain>
    </source>
</reference>
<dbReference type="InterPro" id="IPR023380">
    <property type="entry name" value="DsbB-like_sf"/>
</dbReference>
<dbReference type="RefSeq" id="WP_271202874.1">
    <property type="nucleotide sequence ID" value="NZ_BSFK01000003.1"/>
</dbReference>
<name>A0A9W6JED3_9HYPH</name>
<evidence type="ECO:0000256" key="3">
    <source>
        <dbReference type="ARBA" id="ARBA00022989"/>
    </source>
</evidence>
<feature type="transmembrane region" description="Helical" evidence="5">
    <location>
        <begin position="146"/>
        <end position="165"/>
    </location>
</feature>
<dbReference type="SUPFAM" id="SSF158442">
    <property type="entry name" value="DsbB-like"/>
    <property type="match status" value="1"/>
</dbReference>
<feature type="transmembrane region" description="Helical" evidence="5">
    <location>
        <begin position="76"/>
        <end position="96"/>
    </location>
</feature>
<dbReference type="PIRSF" id="PIRSF033913">
    <property type="entry name" value="S-S_format_DsbB"/>
    <property type="match status" value="1"/>
</dbReference>
<dbReference type="EMBL" id="BSFK01000003">
    <property type="protein sequence ID" value="GLK74886.1"/>
    <property type="molecule type" value="Genomic_DNA"/>
</dbReference>
<dbReference type="Proteomes" id="UP001143364">
    <property type="component" value="Unassembled WGS sequence"/>
</dbReference>
<protein>
    <recommendedName>
        <fullName evidence="8">Disulfide bond formation protein B</fullName>
    </recommendedName>
</protein>
<accession>A0A9W6JED3</accession>
<keyword evidence="4 5" id="KW-0472">Membrane</keyword>
<dbReference type="GO" id="GO:0006457">
    <property type="term" value="P:protein folding"/>
    <property type="evidence" value="ECO:0007669"/>
    <property type="project" value="InterPro"/>
</dbReference>
<evidence type="ECO:0008006" key="8">
    <source>
        <dbReference type="Google" id="ProtNLM"/>
    </source>
</evidence>
<dbReference type="Pfam" id="PF02600">
    <property type="entry name" value="DsbB"/>
    <property type="match status" value="1"/>
</dbReference>
<comment type="subcellular location">
    <subcellularLocation>
        <location evidence="1">Membrane</location>
        <topology evidence="1">Multi-pass membrane protein</topology>
    </subcellularLocation>
</comment>
<organism evidence="6 7">
    <name type="scientific">Methylopila jiangsuensis</name>
    <dbReference type="NCBI Taxonomy" id="586230"/>
    <lineage>
        <taxon>Bacteria</taxon>
        <taxon>Pseudomonadati</taxon>
        <taxon>Pseudomonadota</taxon>
        <taxon>Alphaproteobacteria</taxon>
        <taxon>Hyphomicrobiales</taxon>
        <taxon>Methylopilaceae</taxon>
        <taxon>Methylopila</taxon>
    </lineage>
</organism>